<accession>A0A182XGE0</accession>
<dbReference type="PANTHER" id="PTHR31921">
    <property type="entry name" value="PROTEIN DPCD"/>
    <property type="match status" value="1"/>
</dbReference>
<sequence length="210" mass="24445">MSFEDWLNLVKSADKSSVIQGNVRKVHYRFPDGREMAEEYSTDTGVVLRRAWKNKSTLLHKEDWVLELGESIPAGLKENEEMLKECCTEPLLTKRVTRNAIEWRIRNLPYPLTTYTITCNENEKTLTIKTSNNKYFKKINVPEFQRCNFIPKQEHLNVVYKNATLIITVKKPAILLEMERAILTVLQDVETMEYNNVCCENLLGGLMIQE</sequence>
<evidence type="ECO:0000256" key="2">
    <source>
        <dbReference type="ARBA" id="ARBA00020330"/>
    </source>
</evidence>
<dbReference type="VEuPathDB" id="VectorBase:AQUA008908"/>
<protein>
    <recommendedName>
        <fullName evidence="2">Protein DPCD</fullName>
    </recommendedName>
</protein>
<evidence type="ECO:0000313" key="3">
    <source>
        <dbReference type="EnsemblMetazoa" id="AQUA008908-PA"/>
    </source>
</evidence>
<proteinExistence type="inferred from homology"/>
<dbReference type="InterPro" id="IPR026224">
    <property type="entry name" value="DPCD"/>
</dbReference>
<dbReference type="EnsemblMetazoa" id="AQUA008908-RA">
    <property type="protein sequence ID" value="AQUA008908-PA"/>
    <property type="gene ID" value="AQUA008908"/>
</dbReference>
<keyword evidence="4" id="KW-1185">Reference proteome</keyword>
<comment type="similarity">
    <text evidence="1">Belongs to the DPCD family.</text>
</comment>
<dbReference type="PRINTS" id="PR02065">
    <property type="entry name" value="PROTEINDPCD"/>
</dbReference>
<dbReference type="AlphaFoldDB" id="A0A182XGE0"/>
<dbReference type="Proteomes" id="UP000076407">
    <property type="component" value="Unassembled WGS sequence"/>
</dbReference>
<organism evidence="3 4">
    <name type="scientific">Anopheles quadriannulatus</name>
    <name type="common">Mosquito</name>
    <dbReference type="NCBI Taxonomy" id="34691"/>
    <lineage>
        <taxon>Eukaryota</taxon>
        <taxon>Metazoa</taxon>
        <taxon>Ecdysozoa</taxon>
        <taxon>Arthropoda</taxon>
        <taxon>Hexapoda</taxon>
        <taxon>Insecta</taxon>
        <taxon>Pterygota</taxon>
        <taxon>Neoptera</taxon>
        <taxon>Endopterygota</taxon>
        <taxon>Diptera</taxon>
        <taxon>Nematocera</taxon>
        <taxon>Culicoidea</taxon>
        <taxon>Culicidae</taxon>
        <taxon>Anophelinae</taxon>
        <taxon>Anopheles</taxon>
    </lineage>
</organism>
<dbReference type="PANTHER" id="PTHR31921:SF1">
    <property type="entry name" value="PROTEIN DPCD"/>
    <property type="match status" value="1"/>
</dbReference>
<evidence type="ECO:0000256" key="1">
    <source>
        <dbReference type="ARBA" id="ARBA00010597"/>
    </source>
</evidence>
<dbReference type="Pfam" id="PF14913">
    <property type="entry name" value="DPCD"/>
    <property type="match status" value="1"/>
</dbReference>
<reference evidence="3" key="1">
    <citation type="submission" date="2020-05" db="UniProtKB">
        <authorList>
            <consortium name="EnsemblMetazoa"/>
        </authorList>
    </citation>
    <scope>IDENTIFICATION</scope>
    <source>
        <strain evidence="3">SANGQUA</strain>
    </source>
</reference>
<dbReference type="STRING" id="34691.A0A182XGE0"/>
<evidence type="ECO:0000313" key="4">
    <source>
        <dbReference type="Proteomes" id="UP000076407"/>
    </source>
</evidence>
<name>A0A182XGE0_ANOQN</name>